<organism evidence="8 9">
    <name type="scientific">Skeletonema marinoi</name>
    <dbReference type="NCBI Taxonomy" id="267567"/>
    <lineage>
        <taxon>Eukaryota</taxon>
        <taxon>Sar</taxon>
        <taxon>Stramenopiles</taxon>
        <taxon>Ochrophyta</taxon>
        <taxon>Bacillariophyta</taxon>
        <taxon>Coscinodiscophyceae</taxon>
        <taxon>Thalassiosirophycidae</taxon>
        <taxon>Thalassiosirales</taxon>
        <taxon>Skeletonemataceae</taxon>
        <taxon>Skeletonema</taxon>
        <taxon>Skeletonema marinoi-dohrnii complex</taxon>
    </lineage>
</organism>
<evidence type="ECO:0000259" key="6">
    <source>
        <dbReference type="Pfam" id="PF07992"/>
    </source>
</evidence>
<keyword evidence="5" id="KW-0520">NAD</keyword>
<dbReference type="GO" id="GO:0003954">
    <property type="term" value="F:NADH dehydrogenase activity"/>
    <property type="evidence" value="ECO:0007669"/>
    <property type="project" value="InterPro"/>
</dbReference>
<protein>
    <submittedName>
        <fullName evidence="8">NADH dehydrogenase-like protein</fullName>
    </submittedName>
</protein>
<dbReference type="PANTHER" id="PTHR43706">
    <property type="entry name" value="NADH DEHYDROGENASE"/>
    <property type="match status" value="1"/>
</dbReference>
<dbReference type="Gene3D" id="3.50.50.100">
    <property type="match status" value="1"/>
</dbReference>
<evidence type="ECO:0000256" key="5">
    <source>
        <dbReference type="ARBA" id="ARBA00023027"/>
    </source>
</evidence>
<feature type="non-terminal residue" evidence="8">
    <location>
        <position position="1"/>
    </location>
</feature>
<accession>A0AAD8XXD3</accession>
<feature type="domain" description="External alternative NADH-ubiquinone oxidoreductase-like C-terminal" evidence="7">
    <location>
        <begin position="623"/>
        <end position="687"/>
    </location>
</feature>
<evidence type="ECO:0000313" key="9">
    <source>
        <dbReference type="Proteomes" id="UP001224775"/>
    </source>
</evidence>
<name>A0AAD8XXD3_9STRA</name>
<feature type="domain" description="FAD/NAD(P)-binding" evidence="6">
    <location>
        <begin position="210"/>
        <end position="567"/>
    </location>
</feature>
<keyword evidence="4" id="KW-0560">Oxidoreductase</keyword>
<evidence type="ECO:0000256" key="1">
    <source>
        <dbReference type="ARBA" id="ARBA00005272"/>
    </source>
</evidence>
<dbReference type="InterPro" id="IPR036188">
    <property type="entry name" value="FAD/NAD-bd_sf"/>
</dbReference>
<evidence type="ECO:0000256" key="3">
    <source>
        <dbReference type="ARBA" id="ARBA00022827"/>
    </source>
</evidence>
<dbReference type="InterPro" id="IPR054585">
    <property type="entry name" value="NDH2-like_C"/>
</dbReference>
<dbReference type="PANTHER" id="PTHR43706:SF38">
    <property type="entry name" value="FAD_NAD(P)-BINDING DOMAIN-CONTAINING PROTEIN"/>
    <property type="match status" value="1"/>
</dbReference>
<sequence>LTTAFGSLVYSDDENRTLPSVLYRYIIAGPNPSWCLVIDTITTTTTMKMHPFESDFAKALLLLLHCTAVVTTDAFCARSNQMLLPTQTSFTQMKLYVDNSEGEEQPHSVWYNRYKEYQYQSDTLDDYDFVLNDRELIESDPALNLLSSEIGVKEYFTKQIDLSHQENIPFSVLAERAFDTIEDIFQHLQRIPYENGSAKITPEEELTRKTVVVLGSGWGAHALMKVANCNKLRIIVVSPSNHFVFTPMLASAATGTVEYRSMTEAVRSANGMIEEYIEGKAVGVDIGKKRVTVRLNSLLDQYGETEPPEIELEYDHLVVAVGCKVDVKGVPGATNSLRLKSCDDARKLRTAIGECFEYASRPDVSGADREEERTRRSTFLIVGGGPTGVELAGELYDLAEDITRPHKGSYPRLRNNVKVVLCHSGSALVPQFEQPLQEEALKSLRRKGVKVILNTRVTELKDGYAKLSTKKFDKETGEKGRVESELPIGLSVWCAGTAPVSFVSQLLDQLPDAARNADGRIKVDKWLRPQMDDPSLLGSVLVLGDAAACMEDDDFLPQTAQVAGQQGAYLARLLSRGYDLETTPLALPCTPLSPCDIFYDPMLTEWLKLRGLDVASKFSFLNLGLLAYLGGGEALSQVQVGEFPLFAYSGSVAFVLWRSVYLVKQVATKNRILVTFDWIKNSVFGRDMTRF</sequence>
<evidence type="ECO:0000313" key="8">
    <source>
        <dbReference type="EMBL" id="KAK1735168.1"/>
    </source>
</evidence>
<dbReference type="SUPFAM" id="SSF51905">
    <property type="entry name" value="FAD/NAD(P)-binding domain"/>
    <property type="match status" value="2"/>
</dbReference>
<evidence type="ECO:0000256" key="4">
    <source>
        <dbReference type="ARBA" id="ARBA00023002"/>
    </source>
</evidence>
<dbReference type="EMBL" id="JATAAI010000035">
    <property type="protein sequence ID" value="KAK1735168.1"/>
    <property type="molecule type" value="Genomic_DNA"/>
</dbReference>
<dbReference type="Pfam" id="PF07992">
    <property type="entry name" value="Pyr_redox_2"/>
    <property type="match status" value="1"/>
</dbReference>
<dbReference type="AlphaFoldDB" id="A0AAD8XXD3"/>
<gene>
    <name evidence="8" type="ORF">QTG54_014234</name>
</gene>
<dbReference type="Proteomes" id="UP001224775">
    <property type="component" value="Unassembled WGS sequence"/>
</dbReference>
<evidence type="ECO:0000256" key="2">
    <source>
        <dbReference type="ARBA" id="ARBA00022630"/>
    </source>
</evidence>
<dbReference type="InterPro" id="IPR023753">
    <property type="entry name" value="FAD/NAD-binding_dom"/>
</dbReference>
<evidence type="ECO:0000259" key="7">
    <source>
        <dbReference type="Pfam" id="PF22366"/>
    </source>
</evidence>
<keyword evidence="9" id="KW-1185">Reference proteome</keyword>
<dbReference type="GO" id="GO:0005739">
    <property type="term" value="C:mitochondrion"/>
    <property type="evidence" value="ECO:0007669"/>
    <property type="project" value="TreeGrafter"/>
</dbReference>
<proteinExistence type="inferred from homology"/>
<dbReference type="InterPro" id="IPR045024">
    <property type="entry name" value="NDH-2"/>
</dbReference>
<keyword evidence="2" id="KW-0285">Flavoprotein</keyword>
<dbReference type="PRINTS" id="PR00368">
    <property type="entry name" value="FADPNR"/>
</dbReference>
<reference evidence="8" key="1">
    <citation type="submission" date="2023-06" db="EMBL/GenBank/DDBJ databases">
        <title>Survivors Of The Sea: Transcriptome response of Skeletonema marinoi to long-term dormancy.</title>
        <authorList>
            <person name="Pinder M.I.M."/>
            <person name="Kourtchenko O."/>
            <person name="Robertson E.K."/>
            <person name="Larsson T."/>
            <person name="Maumus F."/>
            <person name="Osuna-Cruz C.M."/>
            <person name="Vancaester E."/>
            <person name="Stenow R."/>
            <person name="Vandepoele K."/>
            <person name="Ploug H."/>
            <person name="Bruchert V."/>
            <person name="Godhe A."/>
            <person name="Topel M."/>
        </authorList>
    </citation>
    <scope>NUCLEOTIDE SEQUENCE</scope>
    <source>
        <strain evidence="8">R05AC</strain>
    </source>
</reference>
<dbReference type="Pfam" id="PF22366">
    <property type="entry name" value="NDH2_C"/>
    <property type="match status" value="1"/>
</dbReference>
<comment type="caution">
    <text evidence="8">The sequence shown here is derived from an EMBL/GenBank/DDBJ whole genome shotgun (WGS) entry which is preliminary data.</text>
</comment>
<comment type="similarity">
    <text evidence="1">Belongs to the NADH dehydrogenase family.</text>
</comment>
<keyword evidence="3" id="KW-0274">FAD</keyword>